<dbReference type="EMBL" id="FZQP02004712">
    <property type="protein sequence ID" value="VVD00445.1"/>
    <property type="molecule type" value="Genomic_DNA"/>
</dbReference>
<organism evidence="1 2">
    <name type="scientific">Leptidea sinapis</name>
    <dbReference type="NCBI Taxonomy" id="189913"/>
    <lineage>
        <taxon>Eukaryota</taxon>
        <taxon>Metazoa</taxon>
        <taxon>Ecdysozoa</taxon>
        <taxon>Arthropoda</taxon>
        <taxon>Hexapoda</taxon>
        <taxon>Insecta</taxon>
        <taxon>Pterygota</taxon>
        <taxon>Neoptera</taxon>
        <taxon>Endopterygota</taxon>
        <taxon>Lepidoptera</taxon>
        <taxon>Glossata</taxon>
        <taxon>Ditrysia</taxon>
        <taxon>Papilionoidea</taxon>
        <taxon>Pieridae</taxon>
        <taxon>Dismorphiinae</taxon>
        <taxon>Leptidea</taxon>
    </lineage>
</organism>
<proteinExistence type="predicted"/>
<protein>
    <submittedName>
        <fullName evidence="1">Uncharacterized protein</fullName>
    </submittedName>
</protein>
<keyword evidence="2" id="KW-1185">Reference proteome</keyword>
<dbReference type="AlphaFoldDB" id="A0A5E4QRY0"/>
<reference evidence="1 2" key="1">
    <citation type="submission" date="2017-07" db="EMBL/GenBank/DDBJ databases">
        <authorList>
            <person name="Talla V."/>
            <person name="Backstrom N."/>
        </authorList>
    </citation>
    <scope>NUCLEOTIDE SEQUENCE [LARGE SCALE GENOMIC DNA]</scope>
</reference>
<evidence type="ECO:0000313" key="2">
    <source>
        <dbReference type="Proteomes" id="UP000324832"/>
    </source>
</evidence>
<gene>
    <name evidence="1" type="ORF">LSINAPIS_LOCUS11075</name>
</gene>
<name>A0A5E4QRY0_9NEOP</name>
<evidence type="ECO:0000313" key="1">
    <source>
        <dbReference type="EMBL" id="VVD00445.1"/>
    </source>
</evidence>
<dbReference type="Proteomes" id="UP000324832">
    <property type="component" value="Unassembled WGS sequence"/>
</dbReference>
<sequence length="80" mass="9267">MVNSGFLVKMLNKTNAENVYPFYMTVRASVSLEPRQNLAQNGEGLTSWHLEFSTLIHSSERTHLCGSRKLHNIDKYFLMY</sequence>
<accession>A0A5E4QRY0</accession>